<comment type="caution">
    <text evidence="1">The sequence shown here is derived from an EMBL/GenBank/DDBJ whole genome shotgun (WGS) entry which is preliminary data.</text>
</comment>
<name>A0A8J7R0T3_9HYPH</name>
<keyword evidence="2" id="KW-1185">Reference proteome</keyword>
<evidence type="ECO:0008006" key="3">
    <source>
        <dbReference type="Google" id="ProtNLM"/>
    </source>
</evidence>
<evidence type="ECO:0000313" key="2">
    <source>
        <dbReference type="Proteomes" id="UP000666240"/>
    </source>
</evidence>
<sequence length="51" mass="5560">MSEVTTIGLDIAKNVFHAHGADEGGRGLFPKHLTRAKLQAFSATQRAAPWR</sequence>
<accession>A0A8J7R0T3</accession>
<dbReference type="AlphaFoldDB" id="A0A8J7R0T3"/>
<organism evidence="1 2">
    <name type="scientific">Tianweitania sediminis</name>
    <dbReference type="NCBI Taxonomy" id="1502156"/>
    <lineage>
        <taxon>Bacteria</taxon>
        <taxon>Pseudomonadati</taxon>
        <taxon>Pseudomonadota</taxon>
        <taxon>Alphaproteobacteria</taxon>
        <taxon>Hyphomicrobiales</taxon>
        <taxon>Phyllobacteriaceae</taxon>
        <taxon>Tianweitania</taxon>
    </lineage>
</organism>
<dbReference type="RefSeq" id="WP_209333980.1">
    <property type="nucleotide sequence ID" value="NZ_JAGIYY010000001.1"/>
</dbReference>
<evidence type="ECO:0000313" key="1">
    <source>
        <dbReference type="EMBL" id="MBP0438040.1"/>
    </source>
</evidence>
<dbReference type="EMBL" id="JAGIYY010000001">
    <property type="protein sequence ID" value="MBP0438040.1"/>
    <property type="molecule type" value="Genomic_DNA"/>
</dbReference>
<protein>
    <recommendedName>
        <fullName evidence="3">Transposase</fullName>
    </recommendedName>
</protein>
<proteinExistence type="predicted"/>
<gene>
    <name evidence="1" type="ORF">J5Y06_05220</name>
</gene>
<dbReference type="Proteomes" id="UP000666240">
    <property type="component" value="Unassembled WGS sequence"/>
</dbReference>
<reference evidence="1" key="1">
    <citation type="submission" date="2021-03" db="EMBL/GenBank/DDBJ databases">
        <title>Genome sequencing and assembly of Tianweitania sediminis.</title>
        <authorList>
            <person name="Chhetri G."/>
        </authorList>
    </citation>
    <scope>NUCLEOTIDE SEQUENCE</scope>
    <source>
        <strain evidence="1">Z8</strain>
    </source>
</reference>